<accession>A0ABY6HZ68</accession>
<gene>
    <name evidence="2" type="ORF">NEF87_005105</name>
</gene>
<name>A0ABY6HZ68_9ARCH</name>
<feature type="domain" description="N-acetyltransferase" evidence="1">
    <location>
        <begin position="3"/>
        <end position="176"/>
    </location>
</feature>
<dbReference type="Pfam" id="PF00583">
    <property type="entry name" value="Acetyltransf_1"/>
    <property type="match status" value="1"/>
</dbReference>
<proteinExistence type="predicted"/>
<evidence type="ECO:0000313" key="3">
    <source>
        <dbReference type="Proteomes" id="UP001208689"/>
    </source>
</evidence>
<dbReference type="Proteomes" id="UP001208689">
    <property type="component" value="Chromosome"/>
</dbReference>
<dbReference type="PANTHER" id="PTHR13355">
    <property type="entry name" value="GLUCOSAMINE 6-PHOSPHATE N-ACETYLTRANSFERASE"/>
    <property type="match status" value="1"/>
</dbReference>
<sequence length="200" mass="23403">MKITYKSLDSTEEVEKAFQFITEQLEIGEKHPRQLDYYLLVHKTHPSLLMVAKNQDQIIGCTFSSKNQFKPEAKDELLIGEVCVHPNFQGQNIGRTLLMKVEKNAKKIGFKKLILGAKEGVESFYFKCEFVANLHIQIENDHCLEELKNLNSKYEIIDEEVKEGWTRVLIKTKQLDRQLENSYKKKSPKIYLNYVFTKEI</sequence>
<dbReference type="InterPro" id="IPR039143">
    <property type="entry name" value="GNPNAT1-like"/>
</dbReference>
<dbReference type="SUPFAM" id="SSF55729">
    <property type="entry name" value="Acyl-CoA N-acyltransferases (Nat)"/>
    <property type="match status" value="1"/>
</dbReference>
<dbReference type="EMBL" id="CP104013">
    <property type="protein sequence ID" value="UYP48820.1"/>
    <property type="molecule type" value="Genomic_DNA"/>
</dbReference>
<dbReference type="InterPro" id="IPR000182">
    <property type="entry name" value="GNAT_dom"/>
</dbReference>
<protein>
    <recommendedName>
        <fullName evidence="1">N-acetyltransferase domain-containing protein</fullName>
    </recommendedName>
</protein>
<keyword evidence="3" id="KW-1185">Reference proteome</keyword>
<dbReference type="InterPro" id="IPR016181">
    <property type="entry name" value="Acyl_CoA_acyltransferase"/>
</dbReference>
<dbReference type="PROSITE" id="PS51186">
    <property type="entry name" value="GNAT"/>
    <property type="match status" value="1"/>
</dbReference>
<evidence type="ECO:0000313" key="2">
    <source>
        <dbReference type="EMBL" id="UYP48820.1"/>
    </source>
</evidence>
<dbReference type="Gene3D" id="3.40.630.30">
    <property type="match status" value="1"/>
</dbReference>
<dbReference type="CDD" id="cd04301">
    <property type="entry name" value="NAT_SF"/>
    <property type="match status" value="1"/>
</dbReference>
<evidence type="ECO:0000259" key="1">
    <source>
        <dbReference type="PROSITE" id="PS51186"/>
    </source>
</evidence>
<reference evidence="2" key="1">
    <citation type="submission" date="2022-09" db="EMBL/GenBank/DDBJ databases">
        <title>Actin cytoskeleton and complex cell architecture in an #Asgard archaeon.</title>
        <authorList>
            <person name="Ponce Toledo R.I."/>
            <person name="Schleper C."/>
            <person name="Rodrigues Oliveira T."/>
            <person name="Wollweber F."/>
            <person name="Xu J."/>
            <person name="Rittmann S."/>
            <person name="Klingl A."/>
            <person name="Pilhofer M."/>
        </authorList>
    </citation>
    <scope>NUCLEOTIDE SEQUENCE</scope>
    <source>
        <strain evidence="2">B-35</strain>
    </source>
</reference>
<organism evidence="2 3">
    <name type="scientific">Candidatus Lokiarchaeum ossiferum</name>
    <dbReference type="NCBI Taxonomy" id="2951803"/>
    <lineage>
        <taxon>Archaea</taxon>
        <taxon>Promethearchaeati</taxon>
        <taxon>Promethearchaeota</taxon>
        <taxon>Promethearchaeia</taxon>
        <taxon>Promethearchaeales</taxon>
        <taxon>Promethearchaeaceae</taxon>
        <taxon>Candidatus Lokiarchaeum</taxon>
    </lineage>
</organism>